<keyword evidence="3" id="KW-1185">Reference proteome</keyword>
<name>A0ABW2S790_9BURK</name>
<gene>
    <name evidence="2" type="ORF">ACFQU0_03060</name>
</gene>
<evidence type="ECO:0000313" key="3">
    <source>
        <dbReference type="Proteomes" id="UP001596457"/>
    </source>
</evidence>
<sequence>MTTTNTQMTEPLGLLIAQAQEARQLRDEEMIVKLGYAGRTTLDLVRSGLLYPTLRTLPIIADALEITSLDALKIFYTDLARETVTHMEQVLGHDALTENERFAANCYRSAMKTGGIGIRGDTGEAVVVVLPAKPTEEELSKMAARSESTAGDGSGPGGNR</sequence>
<feature type="region of interest" description="Disordered" evidence="1">
    <location>
        <begin position="137"/>
        <end position="160"/>
    </location>
</feature>
<accession>A0ABW2S790</accession>
<dbReference type="RefSeq" id="WP_382198646.1">
    <property type="nucleotide sequence ID" value="NZ_JBHTBZ010000008.1"/>
</dbReference>
<evidence type="ECO:0000313" key="2">
    <source>
        <dbReference type="EMBL" id="MFC7459402.1"/>
    </source>
</evidence>
<evidence type="ECO:0000256" key="1">
    <source>
        <dbReference type="SAM" id="MobiDB-lite"/>
    </source>
</evidence>
<reference evidence="3" key="1">
    <citation type="journal article" date="2019" name="Int. J. Syst. Evol. Microbiol.">
        <title>The Global Catalogue of Microorganisms (GCM) 10K type strain sequencing project: providing services to taxonomists for standard genome sequencing and annotation.</title>
        <authorList>
            <consortium name="The Broad Institute Genomics Platform"/>
            <consortium name="The Broad Institute Genome Sequencing Center for Infectious Disease"/>
            <person name="Wu L."/>
            <person name="Ma J."/>
        </authorList>
    </citation>
    <scope>NUCLEOTIDE SEQUENCE [LARGE SCALE GENOMIC DNA]</scope>
    <source>
        <strain evidence="3">CCUG 53903</strain>
    </source>
</reference>
<proteinExistence type="predicted"/>
<dbReference type="EMBL" id="JBHTBZ010000008">
    <property type="protein sequence ID" value="MFC7459402.1"/>
    <property type="molecule type" value="Genomic_DNA"/>
</dbReference>
<dbReference type="Proteomes" id="UP001596457">
    <property type="component" value="Unassembled WGS sequence"/>
</dbReference>
<organism evidence="2 3">
    <name type="scientific">Hydrogenophaga defluvii</name>
    <dbReference type="NCBI Taxonomy" id="249410"/>
    <lineage>
        <taxon>Bacteria</taxon>
        <taxon>Pseudomonadati</taxon>
        <taxon>Pseudomonadota</taxon>
        <taxon>Betaproteobacteria</taxon>
        <taxon>Burkholderiales</taxon>
        <taxon>Comamonadaceae</taxon>
        <taxon>Hydrogenophaga</taxon>
    </lineage>
</organism>
<protein>
    <submittedName>
        <fullName evidence="2">Uncharacterized protein</fullName>
    </submittedName>
</protein>
<comment type="caution">
    <text evidence="2">The sequence shown here is derived from an EMBL/GenBank/DDBJ whole genome shotgun (WGS) entry which is preliminary data.</text>
</comment>